<organism evidence="2 3">
    <name type="scientific">Dissostichus mawsoni</name>
    <name type="common">Antarctic cod</name>
    <dbReference type="NCBI Taxonomy" id="36200"/>
    <lineage>
        <taxon>Eukaryota</taxon>
        <taxon>Metazoa</taxon>
        <taxon>Chordata</taxon>
        <taxon>Craniata</taxon>
        <taxon>Vertebrata</taxon>
        <taxon>Euteleostomi</taxon>
        <taxon>Actinopterygii</taxon>
        <taxon>Neopterygii</taxon>
        <taxon>Teleostei</taxon>
        <taxon>Neoteleostei</taxon>
        <taxon>Acanthomorphata</taxon>
        <taxon>Eupercaria</taxon>
        <taxon>Perciformes</taxon>
        <taxon>Notothenioidei</taxon>
        <taxon>Nototheniidae</taxon>
        <taxon>Dissostichus</taxon>
    </lineage>
</organism>
<gene>
    <name evidence="2" type="ORF">F7725_002909</name>
</gene>
<dbReference type="Proteomes" id="UP000518266">
    <property type="component" value="Unassembled WGS sequence"/>
</dbReference>
<comment type="caution">
    <text evidence="2">The sequence shown here is derived from an EMBL/GenBank/DDBJ whole genome shotgun (WGS) entry which is preliminary data.</text>
</comment>
<reference evidence="2 3" key="1">
    <citation type="submission" date="2020-03" db="EMBL/GenBank/DDBJ databases">
        <title>Dissostichus mawsoni Genome sequencing and assembly.</title>
        <authorList>
            <person name="Park H."/>
        </authorList>
    </citation>
    <scope>NUCLEOTIDE SEQUENCE [LARGE SCALE GENOMIC DNA]</scope>
    <source>
        <strain evidence="2">DM0001</strain>
        <tissue evidence="2">Muscle</tissue>
    </source>
</reference>
<protein>
    <recommendedName>
        <fullName evidence="4">MADF domain-containing protein</fullName>
    </recommendedName>
</protein>
<evidence type="ECO:0000256" key="1">
    <source>
        <dbReference type="SAM" id="MobiDB-lite"/>
    </source>
</evidence>
<keyword evidence="3" id="KW-1185">Reference proteome</keyword>
<proteinExistence type="predicted"/>
<evidence type="ECO:0000313" key="3">
    <source>
        <dbReference type="Proteomes" id="UP000518266"/>
    </source>
</evidence>
<dbReference type="EMBL" id="JAAKFY010000014">
    <property type="protein sequence ID" value="KAF3845831.1"/>
    <property type="molecule type" value="Genomic_DNA"/>
</dbReference>
<dbReference type="OrthoDB" id="8881252at2759"/>
<evidence type="ECO:0008006" key="4">
    <source>
        <dbReference type="Google" id="ProtNLM"/>
    </source>
</evidence>
<name>A0A7J5YA27_DISMA</name>
<accession>A0A7J5YA27</accession>
<dbReference type="AlphaFoldDB" id="A0A7J5YA27"/>
<feature type="region of interest" description="Disordered" evidence="1">
    <location>
        <begin position="124"/>
        <end position="151"/>
    </location>
</feature>
<sequence>MADRKESGKGFCGQLLLWQEKELKTKWDSLRTQYTQYTRYRTLAPSGSSGTLKTGRQQWILTRLQFLEPYTRRKESTSNLTITVTIYLNSGGCRITPGGTSSETWTSTPEEPFLLMLSQGPALPWQNPPSVEQSPHRHRHHSERGQAHSVT</sequence>
<evidence type="ECO:0000313" key="2">
    <source>
        <dbReference type="EMBL" id="KAF3845831.1"/>
    </source>
</evidence>